<organism evidence="1 2">
    <name type="scientific">Flavobacterium lacus</name>
    <dbReference type="NCBI Taxonomy" id="1353778"/>
    <lineage>
        <taxon>Bacteria</taxon>
        <taxon>Pseudomonadati</taxon>
        <taxon>Bacteroidota</taxon>
        <taxon>Flavobacteriia</taxon>
        <taxon>Flavobacteriales</taxon>
        <taxon>Flavobacteriaceae</taxon>
        <taxon>Flavobacterium</taxon>
    </lineage>
</organism>
<reference evidence="1 2" key="1">
    <citation type="submission" date="2018-06" db="EMBL/GenBank/DDBJ databases">
        <title>Genomic Encyclopedia of Type Strains, Phase III (KMG-III): the genomes of soil and plant-associated and newly described type strains.</title>
        <authorList>
            <person name="Whitman W."/>
        </authorList>
    </citation>
    <scope>NUCLEOTIDE SEQUENCE [LARGE SCALE GENOMIC DNA]</scope>
    <source>
        <strain evidence="1 2">CGMCC 1.12504</strain>
    </source>
</reference>
<dbReference type="Proteomes" id="UP000249518">
    <property type="component" value="Unassembled WGS sequence"/>
</dbReference>
<gene>
    <name evidence="1" type="ORF">B0I10_11546</name>
</gene>
<keyword evidence="2" id="KW-1185">Reference proteome</keyword>
<dbReference type="AlphaFoldDB" id="A0A328WQS9"/>
<evidence type="ECO:0000313" key="2">
    <source>
        <dbReference type="Proteomes" id="UP000249518"/>
    </source>
</evidence>
<dbReference type="EMBL" id="QLSV01000015">
    <property type="protein sequence ID" value="RAR46737.1"/>
    <property type="molecule type" value="Genomic_DNA"/>
</dbReference>
<sequence>MVKQMYTNTLFLSNKLDEMHQKSLKGKIC</sequence>
<accession>A0A328WQS9</accession>
<evidence type="ECO:0000313" key="1">
    <source>
        <dbReference type="EMBL" id="RAR46737.1"/>
    </source>
</evidence>
<proteinExistence type="predicted"/>
<name>A0A328WQS9_9FLAO</name>
<comment type="caution">
    <text evidence="1">The sequence shown here is derived from an EMBL/GenBank/DDBJ whole genome shotgun (WGS) entry which is preliminary data.</text>
</comment>
<protein>
    <submittedName>
        <fullName evidence="1">Uncharacterized protein</fullName>
    </submittedName>
</protein>